<accession>A0A238BMQ7</accession>
<dbReference type="PANTHER" id="PTHR46109">
    <property type="entry name" value="PROTEIN LIN-28"/>
    <property type="match status" value="1"/>
</dbReference>
<evidence type="ECO:0000313" key="5">
    <source>
        <dbReference type="Proteomes" id="UP000242913"/>
    </source>
</evidence>
<dbReference type="PROSITE" id="PS51857">
    <property type="entry name" value="CSD_2"/>
    <property type="match status" value="1"/>
</dbReference>
<proteinExistence type="predicted"/>
<dbReference type="Proteomes" id="UP000242913">
    <property type="component" value="Unassembled WGS sequence"/>
</dbReference>
<organism evidence="4 5">
    <name type="scientific">Onchocerca flexuosa</name>
    <dbReference type="NCBI Taxonomy" id="387005"/>
    <lineage>
        <taxon>Eukaryota</taxon>
        <taxon>Metazoa</taxon>
        <taxon>Ecdysozoa</taxon>
        <taxon>Nematoda</taxon>
        <taxon>Chromadorea</taxon>
        <taxon>Rhabditida</taxon>
        <taxon>Spirurina</taxon>
        <taxon>Spiruromorpha</taxon>
        <taxon>Filarioidea</taxon>
        <taxon>Onchocercidae</taxon>
        <taxon>Onchocerca</taxon>
    </lineage>
</organism>
<dbReference type="EMBL" id="KZ270070">
    <property type="protein sequence ID" value="OZC06719.1"/>
    <property type="molecule type" value="Genomic_DNA"/>
</dbReference>
<dbReference type="InterPro" id="IPR002059">
    <property type="entry name" value="CSP_DNA-bd"/>
</dbReference>
<dbReference type="GO" id="GO:0031054">
    <property type="term" value="P:pre-miRNA processing"/>
    <property type="evidence" value="ECO:0007669"/>
    <property type="project" value="TreeGrafter"/>
</dbReference>
<dbReference type="SUPFAM" id="SSF50249">
    <property type="entry name" value="Nucleic acid-binding proteins"/>
    <property type="match status" value="1"/>
</dbReference>
<evidence type="ECO:0000256" key="2">
    <source>
        <dbReference type="ARBA" id="ARBA00022490"/>
    </source>
</evidence>
<gene>
    <name evidence="4" type="ORF">X798_06289</name>
</gene>
<dbReference type="InterPro" id="IPR051373">
    <property type="entry name" value="Lin-28_RNA-binding"/>
</dbReference>
<dbReference type="CDD" id="cd04458">
    <property type="entry name" value="CSP_CDS"/>
    <property type="match status" value="1"/>
</dbReference>
<sequence length="70" mass="7714">MVGHRDSSRKIILPNKTNVCLSSMGEGEETEQIGTCKWFNVLKGYGFITPDKGGDDIFVHQASGIFDHIS</sequence>
<feature type="domain" description="CSD" evidence="3">
    <location>
        <begin position="31"/>
        <end position="70"/>
    </location>
</feature>
<dbReference type="GO" id="GO:0003677">
    <property type="term" value="F:DNA binding"/>
    <property type="evidence" value="ECO:0007669"/>
    <property type="project" value="UniProtKB-KW"/>
</dbReference>
<protein>
    <submittedName>
        <fullName evidence="4">Cold-shock DNA-binding domain protein</fullName>
    </submittedName>
</protein>
<dbReference type="GO" id="GO:0005737">
    <property type="term" value="C:cytoplasm"/>
    <property type="evidence" value="ECO:0007669"/>
    <property type="project" value="UniProtKB-SubCell"/>
</dbReference>
<reference evidence="4 5" key="1">
    <citation type="submission" date="2015-12" db="EMBL/GenBank/DDBJ databases">
        <title>Draft genome of the nematode, Onchocerca flexuosa.</title>
        <authorList>
            <person name="Mitreva M."/>
        </authorList>
    </citation>
    <scope>NUCLEOTIDE SEQUENCE [LARGE SCALE GENOMIC DNA]</scope>
    <source>
        <strain evidence="4">Red Deer</strain>
    </source>
</reference>
<dbReference type="Gene3D" id="2.40.50.140">
    <property type="entry name" value="Nucleic acid-binding proteins"/>
    <property type="match status" value="1"/>
</dbReference>
<dbReference type="AlphaFoldDB" id="A0A238BMQ7"/>
<keyword evidence="2" id="KW-0963">Cytoplasm</keyword>
<keyword evidence="4" id="KW-0238">DNA-binding</keyword>
<dbReference type="GO" id="GO:0003729">
    <property type="term" value="F:mRNA binding"/>
    <property type="evidence" value="ECO:0007669"/>
    <property type="project" value="TreeGrafter"/>
</dbReference>
<dbReference type="PANTHER" id="PTHR46109:SF1">
    <property type="entry name" value="PROTEIN LIN-28 HOMOLOG"/>
    <property type="match status" value="1"/>
</dbReference>
<name>A0A238BMQ7_9BILA</name>
<evidence type="ECO:0000259" key="3">
    <source>
        <dbReference type="PROSITE" id="PS51857"/>
    </source>
</evidence>
<dbReference type="GO" id="GO:0005634">
    <property type="term" value="C:nucleus"/>
    <property type="evidence" value="ECO:0007669"/>
    <property type="project" value="TreeGrafter"/>
</dbReference>
<dbReference type="Pfam" id="PF00313">
    <property type="entry name" value="CSD"/>
    <property type="match status" value="1"/>
</dbReference>
<evidence type="ECO:0000313" key="4">
    <source>
        <dbReference type="EMBL" id="OZC06719.1"/>
    </source>
</evidence>
<dbReference type="InterPro" id="IPR012340">
    <property type="entry name" value="NA-bd_OB-fold"/>
</dbReference>
<keyword evidence="5" id="KW-1185">Reference proteome</keyword>
<evidence type="ECO:0000256" key="1">
    <source>
        <dbReference type="ARBA" id="ARBA00004496"/>
    </source>
</evidence>
<comment type="subcellular location">
    <subcellularLocation>
        <location evidence="1">Cytoplasm</location>
    </subcellularLocation>
</comment>
<dbReference type="OrthoDB" id="422005at2759"/>
<dbReference type="PRINTS" id="PR00050">
    <property type="entry name" value="COLDSHOCK"/>
</dbReference>